<name>A0A3M9MAP5_9MICO</name>
<gene>
    <name evidence="1" type="ORF">EFY87_09905</name>
</gene>
<evidence type="ECO:0000313" key="1">
    <source>
        <dbReference type="EMBL" id="RNI22275.1"/>
    </source>
</evidence>
<dbReference type="AlphaFoldDB" id="A0A3M9MAP5"/>
<protein>
    <recommendedName>
        <fullName evidence="3">WXG100 family type VII secretion target</fullName>
    </recommendedName>
</protein>
<comment type="caution">
    <text evidence="1">The sequence shown here is derived from an EMBL/GenBank/DDBJ whole genome shotgun (WGS) entry which is preliminary data.</text>
</comment>
<dbReference type="SUPFAM" id="SSF140453">
    <property type="entry name" value="EsxAB dimer-like"/>
    <property type="match status" value="1"/>
</dbReference>
<keyword evidence="2" id="KW-1185">Reference proteome</keyword>
<evidence type="ECO:0008006" key="3">
    <source>
        <dbReference type="Google" id="ProtNLM"/>
    </source>
</evidence>
<sequence>MMAREGMDDDVVEGVARQMRQIADQLQTIAASVEGEISRVSGVWFGDAPVQMLADWRTQHGPGLRAAAGSVTTLVGRLDQNVAAQRVTSATYAGSTSSSGVAGGGGGGGGGGRWISDMVHIPPWVSSQFKDGLMDPAGLGEGLEEWAKRLAHFEIRGSDGKFIKFTGNSLEKIFARNSLENFVANPGNAEVFKTLKWGSTAIRFGGYAASAASIGVDLYFGYQENSGLPVVDRSAYAVVNALPDIGATAGGIIGTAIPVPIVGSVVGGVVGYGIGEVLKYSAENAPELIDAATGVAESAAAGIDNFSWSVSQFLGSLRW</sequence>
<evidence type="ECO:0000313" key="2">
    <source>
        <dbReference type="Proteomes" id="UP000271678"/>
    </source>
</evidence>
<dbReference type="Proteomes" id="UP000271678">
    <property type="component" value="Unassembled WGS sequence"/>
</dbReference>
<dbReference type="InterPro" id="IPR036689">
    <property type="entry name" value="ESAT-6-like_sf"/>
</dbReference>
<proteinExistence type="predicted"/>
<organism evidence="1 2">
    <name type="scientific">Flexivirga caeni</name>
    <dbReference type="NCBI Taxonomy" id="2294115"/>
    <lineage>
        <taxon>Bacteria</taxon>
        <taxon>Bacillati</taxon>
        <taxon>Actinomycetota</taxon>
        <taxon>Actinomycetes</taxon>
        <taxon>Micrococcales</taxon>
        <taxon>Dermacoccaceae</taxon>
        <taxon>Flexivirga</taxon>
    </lineage>
</organism>
<dbReference type="EMBL" id="RJJQ01000008">
    <property type="protein sequence ID" value="RNI22275.1"/>
    <property type="molecule type" value="Genomic_DNA"/>
</dbReference>
<accession>A0A3M9MAP5</accession>
<reference evidence="1 2" key="1">
    <citation type="submission" date="2018-11" db="EMBL/GenBank/DDBJ databases">
        <title>Draft genome of Simplicispira Flexivirga sp. BO-16.</title>
        <authorList>
            <person name="Im W.T."/>
        </authorList>
    </citation>
    <scope>NUCLEOTIDE SEQUENCE [LARGE SCALE GENOMIC DNA]</scope>
    <source>
        <strain evidence="1 2">BO-16</strain>
    </source>
</reference>